<dbReference type="CDD" id="cd03255">
    <property type="entry name" value="ABC_MJ0796_LolCDE_FtsE"/>
    <property type="match status" value="1"/>
</dbReference>
<dbReference type="GO" id="GO:0005886">
    <property type="term" value="C:plasma membrane"/>
    <property type="evidence" value="ECO:0007669"/>
    <property type="project" value="TreeGrafter"/>
</dbReference>
<keyword evidence="10" id="KW-1185">Reference proteome</keyword>
<feature type="domain" description="ABC transporter" evidence="8">
    <location>
        <begin position="19"/>
        <end position="247"/>
    </location>
</feature>
<protein>
    <submittedName>
        <fullName evidence="9">ABC transporter ATP-binding protein</fullName>
    </submittedName>
</protein>
<dbReference type="GO" id="GO:0098796">
    <property type="term" value="C:membrane protein complex"/>
    <property type="evidence" value="ECO:0007669"/>
    <property type="project" value="UniProtKB-ARBA"/>
</dbReference>
<dbReference type="PANTHER" id="PTHR24220">
    <property type="entry name" value="IMPORT ATP-BINDING PROTEIN"/>
    <property type="match status" value="1"/>
</dbReference>
<dbReference type="Pfam" id="PF00005">
    <property type="entry name" value="ABC_tran"/>
    <property type="match status" value="1"/>
</dbReference>
<keyword evidence="6" id="KW-0046">Antibiotic resistance</keyword>
<comment type="similarity">
    <text evidence="7">Belongs to the ABC transporter superfamily. Macrolide exporter (TC 3.A.1.122) family.</text>
</comment>
<keyword evidence="5" id="KW-0812">Transmembrane</keyword>
<evidence type="ECO:0000256" key="3">
    <source>
        <dbReference type="ARBA" id="ARBA00022741"/>
    </source>
</evidence>
<evidence type="ECO:0000256" key="4">
    <source>
        <dbReference type="ARBA" id="ARBA00022840"/>
    </source>
</evidence>
<evidence type="ECO:0000256" key="5">
    <source>
        <dbReference type="ARBA" id="ARBA00022989"/>
    </source>
</evidence>
<dbReference type="RefSeq" id="WP_285234464.1">
    <property type="nucleotide sequence ID" value="NZ_CP116346.1"/>
</dbReference>
<dbReference type="Gene3D" id="3.40.50.300">
    <property type="entry name" value="P-loop containing nucleotide triphosphate hydrolases"/>
    <property type="match status" value="1"/>
</dbReference>
<dbReference type="InterPro" id="IPR003593">
    <property type="entry name" value="AAA+_ATPase"/>
</dbReference>
<dbReference type="GO" id="GO:0005524">
    <property type="term" value="F:ATP binding"/>
    <property type="evidence" value="ECO:0007669"/>
    <property type="project" value="UniProtKB-KW"/>
</dbReference>
<gene>
    <name evidence="9" type="ORF">PFX98_07005</name>
</gene>
<dbReference type="InterPro" id="IPR003439">
    <property type="entry name" value="ABC_transporter-like_ATP-bd"/>
</dbReference>
<evidence type="ECO:0000313" key="10">
    <source>
        <dbReference type="Proteomes" id="UP001177769"/>
    </source>
</evidence>
<evidence type="ECO:0000259" key="8">
    <source>
        <dbReference type="PROSITE" id="PS50893"/>
    </source>
</evidence>
<evidence type="ECO:0000313" key="9">
    <source>
        <dbReference type="EMBL" id="WIT13352.1"/>
    </source>
</evidence>
<evidence type="ECO:0000256" key="1">
    <source>
        <dbReference type="ARBA" id="ARBA00022448"/>
    </source>
</evidence>
<dbReference type="SMART" id="SM00382">
    <property type="entry name" value="AAA"/>
    <property type="match status" value="1"/>
</dbReference>
<keyword evidence="5" id="KW-0472">Membrane</keyword>
<dbReference type="InterPro" id="IPR017871">
    <property type="entry name" value="ABC_transporter-like_CS"/>
</dbReference>
<keyword evidence="4 9" id="KW-0067">ATP-binding</keyword>
<organism evidence="9 10">
    <name type="scientific">Paucibacter sediminis</name>
    <dbReference type="NCBI Taxonomy" id="3019553"/>
    <lineage>
        <taxon>Bacteria</taxon>
        <taxon>Pseudomonadati</taxon>
        <taxon>Pseudomonadota</taxon>
        <taxon>Betaproteobacteria</taxon>
        <taxon>Burkholderiales</taxon>
        <taxon>Sphaerotilaceae</taxon>
        <taxon>Roseateles</taxon>
    </lineage>
</organism>
<name>A0AA95NHS0_9BURK</name>
<dbReference type="PROSITE" id="PS50893">
    <property type="entry name" value="ABC_TRANSPORTER_2"/>
    <property type="match status" value="1"/>
</dbReference>
<keyword evidence="5" id="KW-1133">Transmembrane helix</keyword>
<accession>A0AA95NHS0</accession>
<sequence>MPSNKSSDPMPQDLTPALIALHGVSKRYASAARPCTALQDLSLRIQPGECVAVMGPSGSGKTTLINLLTGIDSPSSGEILVAGQPIHRMSQEALTRWRGRQVGVVFQFFQLLPTLTVAENVMLPMDFCGSLAARERRPRALDLLQRLGIVEHADKLPAELSGGQQQRAAIARALANDPAILVADEPTGNLDSATADEVMGLLAALTREGKTVLTVTHERELGHFFTRTLLLRDGRLVHDSATARVAA</sequence>
<dbReference type="InterPro" id="IPR015854">
    <property type="entry name" value="ABC_transpr_LolD-like"/>
</dbReference>
<proteinExistence type="inferred from homology"/>
<dbReference type="AlphaFoldDB" id="A0AA95NHS0"/>
<keyword evidence="2" id="KW-1003">Cell membrane</keyword>
<evidence type="ECO:0000256" key="7">
    <source>
        <dbReference type="ARBA" id="ARBA00038388"/>
    </source>
</evidence>
<dbReference type="PANTHER" id="PTHR24220:SF86">
    <property type="entry name" value="ABC TRANSPORTER ABCH.1"/>
    <property type="match status" value="1"/>
</dbReference>
<dbReference type="GO" id="GO:0022857">
    <property type="term" value="F:transmembrane transporter activity"/>
    <property type="evidence" value="ECO:0007669"/>
    <property type="project" value="UniProtKB-ARBA"/>
</dbReference>
<evidence type="ECO:0000256" key="2">
    <source>
        <dbReference type="ARBA" id="ARBA00022475"/>
    </source>
</evidence>
<dbReference type="InterPro" id="IPR027417">
    <property type="entry name" value="P-loop_NTPase"/>
</dbReference>
<dbReference type="Proteomes" id="UP001177769">
    <property type="component" value="Chromosome"/>
</dbReference>
<dbReference type="EMBL" id="CP116346">
    <property type="protein sequence ID" value="WIT13352.1"/>
    <property type="molecule type" value="Genomic_DNA"/>
</dbReference>
<dbReference type="GO" id="GO:0016887">
    <property type="term" value="F:ATP hydrolysis activity"/>
    <property type="evidence" value="ECO:0007669"/>
    <property type="project" value="InterPro"/>
</dbReference>
<dbReference type="InterPro" id="IPR017911">
    <property type="entry name" value="MacB-like_ATP-bd"/>
</dbReference>
<dbReference type="PROSITE" id="PS00211">
    <property type="entry name" value="ABC_TRANSPORTER_1"/>
    <property type="match status" value="1"/>
</dbReference>
<dbReference type="KEGG" id="pais:PFX98_07005"/>
<keyword evidence="1" id="KW-0813">Transport</keyword>
<dbReference type="FunFam" id="3.40.50.300:FF:000032">
    <property type="entry name" value="Export ABC transporter ATP-binding protein"/>
    <property type="match status" value="1"/>
</dbReference>
<dbReference type="SUPFAM" id="SSF52540">
    <property type="entry name" value="P-loop containing nucleoside triphosphate hydrolases"/>
    <property type="match status" value="1"/>
</dbReference>
<keyword evidence="3" id="KW-0547">Nucleotide-binding</keyword>
<reference evidence="9" key="1">
    <citation type="submission" date="2023-01" db="EMBL/GenBank/DDBJ databases">
        <title>Whole genome sequence of Paucibacter sp. S2-9 isolated from pond sediment.</title>
        <authorList>
            <person name="Jung J.Y."/>
        </authorList>
    </citation>
    <scope>NUCLEOTIDE SEQUENCE</scope>
    <source>
        <strain evidence="9">S2-9</strain>
    </source>
</reference>
<evidence type="ECO:0000256" key="6">
    <source>
        <dbReference type="ARBA" id="ARBA00023251"/>
    </source>
</evidence>
<dbReference type="GO" id="GO:0046677">
    <property type="term" value="P:response to antibiotic"/>
    <property type="evidence" value="ECO:0007669"/>
    <property type="project" value="UniProtKB-KW"/>
</dbReference>